<gene>
    <name evidence="5" type="ORF">H8R27_02970</name>
</gene>
<dbReference type="InterPro" id="IPR020449">
    <property type="entry name" value="Tscrpt_reg_AraC-type_HTH"/>
</dbReference>
<dbReference type="InterPro" id="IPR011256">
    <property type="entry name" value="Reg_factor_effector_dom_sf"/>
</dbReference>
<evidence type="ECO:0000313" key="5">
    <source>
        <dbReference type="EMBL" id="MBC5833840.1"/>
    </source>
</evidence>
<dbReference type="InterPro" id="IPR029442">
    <property type="entry name" value="GyrI-like"/>
</dbReference>
<accession>A0ABR7IVM9</accession>
<dbReference type="Proteomes" id="UP000605990">
    <property type="component" value="Unassembled WGS sequence"/>
</dbReference>
<dbReference type="Pfam" id="PF06445">
    <property type="entry name" value="GyrI-like"/>
    <property type="match status" value="1"/>
</dbReference>
<keyword evidence="3" id="KW-0804">Transcription</keyword>
<dbReference type="EMBL" id="JACRUN010000001">
    <property type="protein sequence ID" value="MBC5833840.1"/>
    <property type="molecule type" value="Genomic_DNA"/>
</dbReference>
<dbReference type="InterPro" id="IPR050908">
    <property type="entry name" value="SmbC-like"/>
</dbReference>
<dbReference type="SUPFAM" id="SSF55136">
    <property type="entry name" value="Probable bacterial effector-binding domain"/>
    <property type="match status" value="1"/>
</dbReference>
<evidence type="ECO:0000256" key="3">
    <source>
        <dbReference type="ARBA" id="ARBA00023163"/>
    </source>
</evidence>
<keyword evidence="1" id="KW-0805">Transcription regulation</keyword>
<dbReference type="InterPro" id="IPR018060">
    <property type="entry name" value="HTH_AraC"/>
</dbReference>
<dbReference type="PANTHER" id="PTHR40055:SF1">
    <property type="entry name" value="TRANSCRIPTIONAL REGULATOR YGIV-RELATED"/>
    <property type="match status" value="1"/>
</dbReference>
<keyword evidence="6" id="KW-1185">Reference proteome</keyword>
<feature type="domain" description="HTH araC/xylS-type" evidence="4">
    <location>
        <begin position="8"/>
        <end position="106"/>
    </location>
</feature>
<proteinExistence type="predicted"/>
<dbReference type="InterPro" id="IPR009057">
    <property type="entry name" value="Homeodomain-like_sf"/>
</dbReference>
<dbReference type="SMART" id="SM00871">
    <property type="entry name" value="AraC_E_bind"/>
    <property type="match status" value="1"/>
</dbReference>
<dbReference type="Gene3D" id="1.10.10.60">
    <property type="entry name" value="Homeodomain-like"/>
    <property type="match status" value="2"/>
</dbReference>
<dbReference type="SMART" id="SM00342">
    <property type="entry name" value="HTH_ARAC"/>
    <property type="match status" value="1"/>
</dbReference>
<protein>
    <submittedName>
        <fullName evidence="5">AraC family transcriptional regulator</fullName>
    </submittedName>
</protein>
<dbReference type="PRINTS" id="PR00032">
    <property type="entry name" value="HTHARAC"/>
</dbReference>
<sequence length="273" mass="32610">MLEIEKIHKVLIFVEKNFNRNISVEELEAISNYSYRNIQRIFKKIFKENIGEFQKRVRLEKGFKRLIYSTESISDISIDIGYESNQAFSKAFKNKFKITPNEARQNKENIFNNFIEEKRHSKIDSKTIYLDKIEVQYKLLVTNDYDNEIIDNLWDIIYDQNKNNTKISYFGVIIDQPLISIPNKSRYEACFGTGNEKIKNYNSKFIFGGKYIKYTHFGSYDTILETYRLLYFDWLFNQQYEINATPIIEHYEFGSINTTNEEDYITHILVPIK</sequence>
<organism evidence="5 6">
    <name type="scientific">Flavobacterium bernardetii</name>
    <dbReference type="NCBI Taxonomy" id="2813823"/>
    <lineage>
        <taxon>Bacteria</taxon>
        <taxon>Pseudomonadati</taxon>
        <taxon>Bacteroidota</taxon>
        <taxon>Flavobacteriia</taxon>
        <taxon>Flavobacteriales</taxon>
        <taxon>Flavobacteriaceae</taxon>
        <taxon>Flavobacterium</taxon>
    </lineage>
</organism>
<keyword evidence="2" id="KW-0238">DNA-binding</keyword>
<dbReference type="Gene3D" id="3.20.80.10">
    <property type="entry name" value="Regulatory factor, effector binding domain"/>
    <property type="match status" value="1"/>
</dbReference>
<dbReference type="Pfam" id="PF12833">
    <property type="entry name" value="HTH_18"/>
    <property type="match status" value="1"/>
</dbReference>
<comment type="caution">
    <text evidence="5">The sequence shown here is derived from an EMBL/GenBank/DDBJ whole genome shotgun (WGS) entry which is preliminary data.</text>
</comment>
<evidence type="ECO:0000256" key="1">
    <source>
        <dbReference type="ARBA" id="ARBA00023015"/>
    </source>
</evidence>
<evidence type="ECO:0000259" key="4">
    <source>
        <dbReference type="PROSITE" id="PS01124"/>
    </source>
</evidence>
<dbReference type="SUPFAM" id="SSF46689">
    <property type="entry name" value="Homeodomain-like"/>
    <property type="match status" value="1"/>
</dbReference>
<evidence type="ECO:0000256" key="2">
    <source>
        <dbReference type="ARBA" id="ARBA00023125"/>
    </source>
</evidence>
<evidence type="ECO:0000313" key="6">
    <source>
        <dbReference type="Proteomes" id="UP000605990"/>
    </source>
</evidence>
<dbReference type="PANTHER" id="PTHR40055">
    <property type="entry name" value="TRANSCRIPTIONAL REGULATOR YGIV-RELATED"/>
    <property type="match status" value="1"/>
</dbReference>
<dbReference type="PROSITE" id="PS01124">
    <property type="entry name" value="HTH_ARAC_FAMILY_2"/>
    <property type="match status" value="1"/>
</dbReference>
<dbReference type="InterPro" id="IPR010499">
    <property type="entry name" value="AraC_E-bd"/>
</dbReference>
<name>A0ABR7IVM9_9FLAO</name>
<reference evidence="5 6" key="1">
    <citation type="submission" date="2020-08" db="EMBL/GenBank/DDBJ databases">
        <title>Description of novel Flavobacterium F-408 isolate.</title>
        <authorList>
            <person name="Saticioglu I.B."/>
            <person name="Duman M."/>
            <person name="Altun S."/>
        </authorList>
    </citation>
    <scope>NUCLEOTIDE SEQUENCE [LARGE SCALE GENOMIC DNA]</scope>
    <source>
        <strain evidence="5 6">F-408</strain>
    </source>
</reference>
<dbReference type="RefSeq" id="WP_166125070.1">
    <property type="nucleotide sequence ID" value="NZ_JAANOQ010000001.1"/>
</dbReference>